<proteinExistence type="predicted"/>
<dbReference type="InParanoid" id="A0EBF2"/>
<dbReference type="STRING" id="5888.A0EBF2"/>
<dbReference type="PANTHER" id="PTHR12271">
    <property type="entry name" value="POLY A POLYMERASE CID PAP -RELATED"/>
    <property type="match status" value="1"/>
</dbReference>
<dbReference type="AlphaFoldDB" id="A0EBF2"/>
<dbReference type="GO" id="GO:0031123">
    <property type="term" value="P:RNA 3'-end processing"/>
    <property type="evidence" value="ECO:0000318"/>
    <property type="project" value="GO_Central"/>
</dbReference>
<dbReference type="Proteomes" id="UP000000600">
    <property type="component" value="Unassembled WGS sequence"/>
</dbReference>
<dbReference type="PANTHER" id="PTHR12271:SF40">
    <property type="entry name" value="POLY(A) RNA POLYMERASE GLD2"/>
    <property type="match status" value="1"/>
</dbReference>
<accession>A0EBF2</accession>
<dbReference type="Pfam" id="PF22600">
    <property type="entry name" value="MTPAP-like_central"/>
    <property type="match status" value="1"/>
</dbReference>
<dbReference type="OrthoDB" id="416474at2759"/>
<dbReference type="SUPFAM" id="SSF81301">
    <property type="entry name" value="Nucleotidyltransferase"/>
    <property type="match status" value="1"/>
</dbReference>
<dbReference type="HOGENOM" id="CLU_814994_0_0_1"/>
<dbReference type="CDD" id="cd05402">
    <property type="entry name" value="NT_PAP_TUTase"/>
    <property type="match status" value="1"/>
</dbReference>
<dbReference type="GO" id="GO:0016779">
    <property type="term" value="F:nucleotidyltransferase activity"/>
    <property type="evidence" value="ECO:0000318"/>
    <property type="project" value="GO_Central"/>
</dbReference>
<dbReference type="eggNOG" id="KOG2277">
    <property type="taxonomic scope" value="Eukaryota"/>
</dbReference>
<protein>
    <recommendedName>
        <fullName evidence="1">Poly(A) RNA polymerase mitochondrial-like central palm domain-containing protein</fullName>
    </recommendedName>
</protein>
<dbReference type="Gene3D" id="3.30.460.10">
    <property type="entry name" value="Beta Polymerase, domain 2"/>
    <property type="match status" value="1"/>
</dbReference>
<dbReference type="EMBL" id="CT868669">
    <property type="protein sequence ID" value="CAK92619.1"/>
    <property type="molecule type" value="Genomic_DNA"/>
</dbReference>
<dbReference type="InterPro" id="IPR043519">
    <property type="entry name" value="NT_sf"/>
</dbReference>
<dbReference type="RefSeq" id="XP_001460016.1">
    <property type="nucleotide sequence ID" value="XM_001459979.1"/>
</dbReference>
<dbReference type="FunCoup" id="A0EBF2">
    <property type="interactions" value="725"/>
</dbReference>
<keyword evidence="3" id="KW-1185">Reference proteome</keyword>
<dbReference type="OMA" id="IIILWLH"/>
<sequence>MFHPEKPKEIERCLELIYQNSLGDQAQEDLINDTTQAFKKFLHQNELAQRKTIILMFGSLYNGFKTKKSDVDISITTNSYIPEVTALSYWIAQLGYQTRFKLDQSFLKSRVPVIKILDQQNLVHIDLCYNNLLGAINTRLLKAYSLLNLKVKQGGVLLKVWAKGAKIVTNVLFSSYSIIILWLHFLQANYGLPNLQNQKYNFKNIDSDLTIKRTLYDKENVTKIKTFFVYEGETYEKLKLEFQAKISQVSLQTLLQEFFCYYSQNGQGFNQPYKISINLKELKDQGLLYSMSDPFDPLHDPLKKINKAFKNNRVFDNATQFMKTQQETQFLFQDLNQQLHY</sequence>
<dbReference type="KEGG" id="ptm:GSPATT00025353001"/>
<evidence type="ECO:0000313" key="2">
    <source>
        <dbReference type="EMBL" id="CAK92619.1"/>
    </source>
</evidence>
<reference evidence="2 3" key="1">
    <citation type="journal article" date="2006" name="Nature">
        <title>Global trends of whole-genome duplications revealed by the ciliate Paramecium tetraurelia.</title>
        <authorList>
            <consortium name="Genoscope"/>
            <person name="Aury J.-M."/>
            <person name="Jaillon O."/>
            <person name="Duret L."/>
            <person name="Noel B."/>
            <person name="Jubin C."/>
            <person name="Porcel B.M."/>
            <person name="Segurens B."/>
            <person name="Daubin V."/>
            <person name="Anthouard V."/>
            <person name="Aiach N."/>
            <person name="Arnaiz O."/>
            <person name="Billaut A."/>
            <person name="Beisson J."/>
            <person name="Blanc I."/>
            <person name="Bouhouche K."/>
            <person name="Camara F."/>
            <person name="Duharcourt S."/>
            <person name="Guigo R."/>
            <person name="Gogendeau D."/>
            <person name="Katinka M."/>
            <person name="Keller A.-M."/>
            <person name="Kissmehl R."/>
            <person name="Klotz C."/>
            <person name="Koll F."/>
            <person name="Le Moue A."/>
            <person name="Lepere C."/>
            <person name="Malinsky S."/>
            <person name="Nowacki M."/>
            <person name="Nowak J.K."/>
            <person name="Plattner H."/>
            <person name="Poulain J."/>
            <person name="Ruiz F."/>
            <person name="Serrano V."/>
            <person name="Zagulski M."/>
            <person name="Dessen P."/>
            <person name="Betermier M."/>
            <person name="Weissenbach J."/>
            <person name="Scarpelli C."/>
            <person name="Schachter V."/>
            <person name="Sperling L."/>
            <person name="Meyer E."/>
            <person name="Cohen J."/>
            <person name="Wincker P."/>
        </authorList>
    </citation>
    <scope>NUCLEOTIDE SEQUENCE [LARGE SCALE GENOMIC DNA]</scope>
    <source>
        <strain evidence="2 3">Stock d4-2</strain>
    </source>
</reference>
<dbReference type="InterPro" id="IPR054708">
    <property type="entry name" value="MTPAP-like_central"/>
</dbReference>
<evidence type="ECO:0000259" key="1">
    <source>
        <dbReference type="Pfam" id="PF22600"/>
    </source>
</evidence>
<dbReference type="Gene3D" id="1.10.1410.10">
    <property type="match status" value="1"/>
</dbReference>
<feature type="domain" description="Poly(A) RNA polymerase mitochondrial-like central palm" evidence="1">
    <location>
        <begin position="15"/>
        <end position="145"/>
    </location>
</feature>
<organism evidence="2 3">
    <name type="scientific">Paramecium tetraurelia</name>
    <dbReference type="NCBI Taxonomy" id="5888"/>
    <lineage>
        <taxon>Eukaryota</taxon>
        <taxon>Sar</taxon>
        <taxon>Alveolata</taxon>
        <taxon>Ciliophora</taxon>
        <taxon>Intramacronucleata</taxon>
        <taxon>Oligohymenophorea</taxon>
        <taxon>Peniculida</taxon>
        <taxon>Parameciidae</taxon>
        <taxon>Paramecium</taxon>
    </lineage>
</organism>
<evidence type="ECO:0000313" key="3">
    <source>
        <dbReference type="Proteomes" id="UP000000600"/>
    </source>
</evidence>
<dbReference type="GeneID" id="5045800"/>
<gene>
    <name evidence="2" type="ORF">GSPATT00025353001</name>
</gene>
<name>A0EBF2_PARTE</name>
<dbReference type="SUPFAM" id="SSF81631">
    <property type="entry name" value="PAP/OAS1 substrate-binding domain"/>
    <property type="match status" value="1"/>
</dbReference>